<comment type="similarity">
    <text evidence="3">Belongs to the lysine N(6)-hydroxylase/L-ornithine N(5)-oxygenase family.</text>
</comment>
<keyword evidence="8" id="KW-0521">NADP</keyword>
<reference evidence="17 18" key="1">
    <citation type="submission" date="2020-02" db="EMBL/GenBank/DDBJ databases">
        <title>Whole-genome analyses of novel actinobacteria.</title>
        <authorList>
            <person name="Sahin N."/>
        </authorList>
    </citation>
    <scope>NUCLEOTIDE SEQUENCE [LARGE SCALE GENOMIC DNA]</scope>
    <source>
        <strain evidence="17 18">A7024</strain>
    </source>
</reference>
<dbReference type="SUPFAM" id="SSF51905">
    <property type="entry name" value="FAD/NAD(P)-binding domain"/>
    <property type="match status" value="2"/>
</dbReference>
<dbReference type="Gene3D" id="3.50.50.60">
    <property type="entry name" value="FAD/NAD(P)-binding domain"/>
    <property type="match status" value="1"/>
</dbReference>
<dbReference type="AlphaFoldDB" id="A0A6G4TY28"/>
<dbReference type="Pfam" id="PF13434">
    <property type="entry name" value="Lys_Orn_oxgnase"/>
    <property type="match status" value="1"/>
</dbReference>
<evidence type="ECO:0000313" key="18">
    <source>
        <dbReference type="Proteomes" id="UP000481583"/>
    </source>
</evidence>
<dbReference type="GO" id="GO:0047091">
    <property type="term" value="F:L-lysine 6-monooxygenase (NADPH) activity"/>
    <property type="evidence" value="ECO:0007669"/>
    <property type="project" value="UniProtKB-EC"/>
</dbReference>
<organism evidence="17 18">
    <name type="scientific">Streptomyces coryli</name>
    <dbReference type="NCBI Taxonomy" id="1128680"/>
    <lineage>
        <taxon>Bacteria</taxon>
        <taxon>Bacillati</taxon>
        <taxon>Actinomycetota</taxon>
        <taxon>Actinomycetes</taxon>
        <taxon>Kitasatosporales</taxon>
        <taxon>Streptomycetaceae</taxon>
        <taxon>Streptomyces</taxon>
    </lineage>
</organism>
<accession>A0A6G4TY28</accession>
<dbReference type="InterPro" id="IPR036188">
    <property type="entry name" value="FAD/NAD-bd_sf"/>
</dbReference>
<evidence type="ECO:0000256" key="5">
    <source>
        <dbReference type="ARBA" id="ARBA00016406"/>
    </source>
</evidence>
<keyword evidence="6" id="KW-0285">Flavoprotein</keyword>
<keyword evidence="7" id="KW-0274">FAD</keyword>
<dbReference type="Proteomes" id="UP000481583">
    <property type="component" value="Unassembled WGS sequence"/>
</dbReference>
<evidence type="ECO:0000256" key="3">
    <source>
        <dbReference type="ARBA" id="ARBA00007588"/>
    </source>
</evidence>
<evidence type="ECO:0000256" key="14">
    <source>
        <dbReference type="ARBA" id="ARBA00032738"/>
    </source>
</evidence>
<comment type="pathway">
    <text evidence="2">Siderophore biosynthesis.</text>
</comment>
<dbReference type="InterPro" id="IPR025700">
    <property type="entry name" value="Lys/Orn_oxygenase"/>
</dbReference>
<gene>
    <name evidence="17" type="ORF">G5C51_12525</name>
</gene>
<dbReference type="RefSeq" id="WP_165236482.1">
    <property type="nucleotide sequence ID" value="NZ_JAAKZV010000041.1"/>
</dbReference>
<comment type="catalytic activity">
    <reaction evidence="15">
        <text>L-lysine + NADPH + O2 = N(6)-hydroxy-L-lysine + NADP(+) + H2O</text>
        <dbReference type="Rhea" id="RHEA:23228"/>
        <dbReference type="ChEBI" id="CHEBI:15377"/>
        <dbReference type="ChEBI" id="CHEBI:15379"/>
        <dbReference type="ChEBI" id="CHEBI:32551"/>
        <dbReference type="ChEBI" id="CHEBI:57783"/>
        <dbReference type="ChEBI" id="CHEBI:57820"/>
        <dbReference type="ChEBI" id="CHEBI:58349"/>
        <dbReference type="EC" id="1.14.13.59"/>
    </reaction>
</comment>
<dbReference type="PANTHER" id="PTHR42802:SF1">
    <property type="entry name" value="L-ORNITHINE N(5)-MONOOXYGENASE"/>
    <property type="match status" value="1"/>
</dbReference>
<proteinExistence type="inferred from homology"/>
<evidence type="ECO:0000256" key="11">
    <source>
        <dbReference type="ARBA" id="ARBA00029939"/>
    </source>
</evidence>
<evidence type="ECO:0000256" key="2">
    <source>
        <dbReference type="ARBA" id="ARBA00004924"/>
    </source>
</evidence>
<evidence type="ECO:0000256" key="13">
    <source>
        <dbReference type="ARBA" id="ARBA00032493"/>
    </source>
</evidence>
<feature type="region of interest" description="Disordered" evidence="16">
    <location>
        <begin position="441"/>
        <end position="482"/>
    </location>
</feature>
<dbReference type="PANTHER" id="PTHR42802">
    <property type="entry name" value="MONOOXYGENASE"/>
    <property type="match status" value="1"/>
</dbReference>
<sequence length="482" mass="53312">MSPTTPDAPDTDPQPLDLVGVGIGPFNLSLAALADGTDGLTTRFYDQRPGFSWHPGLLIDGTTLQVPFLADLVTLADPTSRFSYLNYLRGRDRLYPFYFAERLHPYRAEYDAYCRWVSESLPSLHFGHQADAVRFNPERACFEVDFTQIDELGEAEALGRVQAKNLVLGVGTEPYIPDPLRPLADTPTVPVVHAADYLANRERFLGLRHVTVIGSGQSGAEVFLDLLRSRPVGAERLHWLGRTGAFAPMEYSKLGLEHFTPDYTRYFHGLPEPVRDDLVPRQWQLHKGIDHDTLAAVHDELYRRTLGGGWPDVVMTPGVAVRTAGRIGAGRIELHLEHTEQKSRERLHTDAVVLATGYRERPLDSLLAPLAPYVRRDGAERPRIDADYRLVLDRSVVDAGCKIYVQNAERHTHGVGAPDLGLAAHRSAVILNDLTGKEPYPVPDRSAFTTFGLGPAPSPPPAPRRPARTLVAQPRWTGGSAT</sequence>
<evidence type="ECO:0000256" key="16">
    <source>
        <dbReference type="SAM" id="MobiDB-lite"/>
    </source>
</evidence>
<evidence type="ECO:0000256" key="10">
    <source>
        <dbReference type="ARBA" id="ARBA00023033"/>
    </source>
</evidence>
<protein>
    <recommendedName>
        <fullName evidence="5">L-lysine N6-monooxygenase MbtG</fullName>
        <ecNumber evidence="4">1.14.13.59</ecNumber>
    </recommendedName>
    <alternativeName>
        <fullName evidence="14">Lysine 6-N-hydroxylase</fullName>
    </alternativeName>
    <alternativeName>
        <fullName evidence="13">Lysine N6-hydroxylase</fullName>
    </alternativeName>
    <alternativeName>
        <fullName evidence="11">Lysine-N-oxygenase</fullName>
    </alternativeName>
    <alternativeName>
        <fullName evidence="12">Mycobactin synthase protein G</fullName>
    </alternativeName>
</protein>
<evidence type="ECO:0000256" key="1">
    <source>
        <dbReference type="ARBA" id="ARBA00001974"/>
    </source>
</evidence>
<evidence type="ECO:0000256" key="4">
    <source>
        <dbReference type="ARBA" id="ARBA00013076"/>
    </source>
</evidence>
<keyword evidence="9" id="KW-0560">Oxidoreductase</keyword>
<evidence type="ECO:0000256" key="8">
    <source>
        <dbReference type="ARBA" id="ARBA00022857"/>
    </source>
</evidence>
<comment type="caution">
    <text evidence="17">The sequence shown here is derived from an EMBL/GenBank/DDBJ whole genome shotgun (WGS) entry which is preliminary data.</text>
</comment>
<evidence type="ECO:0000256" key="6">
    <source>
        <dbReference type="ARBA" id="ARBA00022630"/>
    </source>
</evidence>
<keyword evidence="18" id="KW-1185">Reference proteome</keyword>
<dbReference type="EMBL" id="JAAKZV010000041">
    <property type="protein sequence ID" value="NGN64723.1"/>
    <property type="molecule type" value="Genomic_DNA"/>
</dbReference>
<keyword evidence="10 17" id="KW-0503">Monooxygenase</keyword>
<evidence type="ECO:0000313" key="17">
    <source>
        <dbReference type="EMBL" id="NGN64723.1"/>
    </source>
</evidence>
<evidence type="ECO:0000256" key="12">
    <source>
        <dbReference type="ARBA" id="ARBA00031158"/>
    </source>
</evidence>
<evidence type="ECO:0000256" key="9">
    <source>
        <dbReference type="ARBA" id="ARBA00023002"/>
    </source>
</evidence>
<dbReference type="EC" id="1.14.13.59" evidence="4"/>
<evidence type="ECO:0000256" key="15">
    <source>
        <dbReference type="ARBA" id="ARBA00048407"/>
    </source>
</evidence>
<comment type="cofactor">
    <cofactor evidence="1">
        <name>FAD</name>
        <dbReference type="ChEBI" id="CHEBI:57692"/>
    </cofactor>
</comment>
<evidence type="ECO:0000256" key="7">
    <source>
        <dbReference type="ARBA" id="ARBA00022827"/>
    </source>
</evidence>
<name>A0A6G4TY28_9ACTN</name>